<feature type="coiled-coil region" evidence="1">
    <location>
        <begin position="93"/>
        <end position="162"/>
    </location>
</feature>
<keyword evidence="3" id="KW-1185">Reference proteome</keyword>
<accession>A0ABQ0D8H4</accession>
<name>A0ABQ0D8H4_9EUKA</name>
<proteinExistence type="predicted"/>
<keyword evidence="1" id="KW-0175">Coiled coil</keyword>
<sequence length="278" mass="32825">MQHQQNESVSQTFDGFENDNLRISSHGIETLVSNYFNKHIGKFIKQLDNLYQQLNQFQNKMNDIEMSVIMLYLRDDVVEKMKSRIKSLETMTVEKIRKEKEKAKQANEFIHKRLKEQNNQIETNTTNILIQHLMIEDIFENTQTLSNENKELRELIEEEMTTEYLTLYEKQISFLNKSRDIVVNERNTTSMSDTEKDEEGNKFGGYVNEKIDKVGNTFNDYINDCKSFLFSLESKGRIEGMMKFYIKQQEYAFGSQSHDCLFVFGFGDICVCKENYKT</sequence>
<dbReference type="Proteomes" id="UP001628156">
    <property type="component" value="Unassembled WGS sequence"/>
</dbReference>
<reference evidence="2 3" key="1">
    <citation type="journal article" date="2019" name="PLoS Negl. Trop. Dis.">
        <title>Whole genome sequencing of Entamoeba nuttalli reveals mammalian host-related molecular signatures and a novel octapeptide-repeat surface protein.</title>
        <authorList>
            <person name="Tanaka M."/>
            <person name="Makiuchi T."/>
            <person name="Komiyama T."/>
            <person name="Shiina T."/>
            <person name="Osaki K."/>
            <person name="Tachibana H."/>
        </authorList>
    </citation>
    <scope>NUCLEOTIDE SEQUENCE [LARGE SCALE GENOMIC DNA]</scope>
    <source>
        <strain evidence="2 3">P19-061405</strain>
    </source>
</reference>
<evidence type="ECO:0000256" key="1">
    <source>
        <dbReference type="SAM" id="Coils"/>
    </source>
</evidence>
<feature type="coiled-coil region" evidence="1">
    <location>
        <begin position="40"/>
        <end position="67"/>
    </location>
</feature>
<evidence type="ECO:0000313" key="2">
    <source>
        <dbReference type="EMBL" id="GAB1219162.1"/>
    </source>
</evidence>
<protein>
    <submittedName>
        <fullName evidence="2">Uncharacterized protein</fullName>
    </submittedName>
</protein>
<evidence type="ECO:0000313" key="3">
    <source>
        <dbReference type="Proteomes" id="UP001628156"/>
    </source>
</evidence>
<gene>
    <name evidence="2" type="ORF">ENUP19_0016G0010</name>
</gene>
<comment type="caution">
    <text evidence="2">The sequence shown here is derived from an EMBL/GenBank/DDBJ whole genome shotgun (WGS) entry which is preliminary data.</text>
</comment>
<dbReference type="EMBL" id="BAAFRS010000016">
    <property type="protein sequence ID" value="GAB1219162.1"/>
    <property type="molecule type" value="Genomic_DNA"/>
</dbReference>
<organism evidence="2 3">
    <name type="scientific">Entamoeba nuttalli</name>
    <dbReference type="NCBI Taxonomy" id="412467"/>
    <lineage>
        <taxon>Eukaryota</taxon>
        <taxon>Amoebozoa</taxon>
        <taxon>Evosea</taxon>
        <taxon>Archamoebae</taxon>
        <taxon>Mastigamoebida</taxon>
        <taxon>Entamoebidae</taxon>
        <taxon>Entamoeba</taxon>
    </lineage>
</organism>